<dbReference type="OrthoDB" id="10258631at2759"/>
<evidence type="ECO:0000256" key="3">
    <source>
        <dbReference type="ARBA" id="ARBA00022803"/>
    </source>
</evidence>
<dbReference type="Pfam" id="PF13181">
    <property type="entry name" value="TPR_8"/>
    <property type="match status" value="2"/>
</dbReference>
<keyword evidence="5" id="KW-0539">Nucleus</keyword>
<keyword evidence="10" id="KW-1185">Reference proteome</keyword>
<feature type="region of interest" description="Disordered" evidence="8">
    <location>
        <begin position="53"/>
        <end position="74"/>
    </location>
</feature>
<dbReference type="GO" id="GO:0005634">
    <property type="term" value="C:nucleus"/>
    <property type="evidence" value="ECO:0007669"/>
    <property type="project" value="UniProtKB-SubCell"/>
</dbReference>
<evidence type="ECO:0000256" key="5">
    <source>
        <dbReference type="ARBA" id="ARBA00023242"/>
    </source>
</evidence>
<dbReference type="PROSITE" id="PS50005">
    <property type="entry name" value="TPR"/>
    <property type="match status" value="1"/>
</dbReference>
<evidence type="ECO:0000256" key="4">
    <source>
        <dbReference type="ARBA" id="ARBA00023054"/>
    </source>
</evidence>
<dbReference type="Gene3D" id="1.25.40.10">
    <property type="entry name" value="Tetratricopeptide repeat domain"/>
    <property type="match status" value="1"/>
</dbReference>
<evidence type="ECO:0000313" key="10">
    <source>
        <dbReference type="Proteomes" id="UP000604825"/>
    </source>
</evidence>
<dbReference type="SMART" id="SM00028">
    <property type="entry name" value="TPR"/>
    <property type="match status" value="1"/>
</dbReference>
<evidence type="ECO:0000256" key="8">
    <source>
        <dbReference type="SAM" id="MobiDB-lite"/>
    </source>
</evidence>
<dbReference type="PANTHER" id="PTHR36326">
    <property type="entry name" value="PROTEIN POLLENLESS 3-LIKE 2"/>
    <property type="match status" value="1"/>
</dbReference>
<dbReference type="AlphaFoldDB" id="A0A811RP77"/>
<dbReference type="SUPFAM" id="SSF48452">
    <property type="entry name" value="TPR-like"/>
    <property type="match status" value="1"/>
</dbReference>
<sequence>MASSKRRAEVLPAGTRRIYSMLSTRCPPVTAPCGEATGYGNCVVLEGNQLRGQGGQCPEGHGRGDEAAGSFTGGNRGHQILQAPLLQAGSGIPRQPPHRSLQEMRKVEEQIELLKQKLKMIYFGEAFNGKATKKARSHGKKFQVSIQQETSRILGNLGWAYVQQNNFEAAELVYRKAQTIEPGANRACNLGLCLIKQGRHEEARQALEDVRLRRIYGTEDEKVVARAEQLLRELNPLKCVSSPFEVGLGVHEEIIGKLDLVMNEWTPFSVTLVEVFVHILGAGDGGVTISSNSGQMFVHVLNLYRMQLAVVN</sequence>
<gene>
    <name evidence="9" type="ORF">NCGR_LOCUS54940</name>
</gene>
<dbReference type="InterPro" id="IPR019734">
    <property type="entry name" value="TPR_rpt"/>
</dbReference>
<dbReference type="InterPro" id="IPR011990">
    <property type="entry name" value="TPR-like_helical_dom_sf"/>
</dbReference>
<feature type="repeat" description="TPR" evidence="7">
    <location>
        <begin position="151"/>
        <end position="184"/>
    </location>
</feature>
<name>A0A811RP77_9POAL</name>
<dbReference type="InterPro" id="IPR044961">
    <property type="entry name" value="MS5/SDI1"/>
</dbReference>
<dbReference type="Proteomes" id="UP000604825">
    <property type="component" value="Unassembled WGS sequence"/>
</dbReference>
<evidence type="ECO:0000313" key="9">
    <source>
        <dbReference type="EMBL" id="CAD6271654.1"/>
    </source>
</evidence>
<keyword evidence="3 7" id="KW-0802">TPR repeat</keyword>
<protein>
    <submittedName>
        <fullName evidence="9">Uncharacterized protein</fullName>
    </submittedName>
</protein>
<dbReference type="EMBL" id="CAJGYO010000016">
    <property type="protein sequence ID" value="CAD6271654.1"/>
    <property type="molecule type" value="Genomic_DNA"/>
</dbReference>
<comment type="subcellular location">
    <subcellularLocation>
        <location evidence="1">Nucleus</location>
    </subcellularLocation>
</comment>
<accession>A0A811RP77</accession>
<keyword evidence="2" id="KW-0677">Repeat</keyword>
<evidence type="ECO:0000256" key="6">
    <source>
        <dbReference type="ARBA" id="ARBA00025750"/>
    </source>
</evidence>
<proteinExistence type="inferred from homology"/>
<evidence type="ECO:0000256" key="2">
    <source>
        <dbReference type="ARBA" id="ARBA00022737"/>
    </source>
</evidence>
<comment type="caution">
    <text evidence="9">The sequence shown here is derived from an EMBL/GenBank/DDBJ whole genome shotgun (WGS) entry which is preliminary data.</text>
</comment>
<comment type="similarity">
    <text evidence="6">Belongs to the MS5 protein family.</text>
</comment>
<reference evidence="9" key="1">
    <citation type="submission" date="2020-10" db="EMBL/GenBank/DDBJ databases">
        <authorList>
            <person name="Han B."/>
            <person name="Lu T."/>
            <person name="Zhao Q."/>
            <person name="Huang X."/>
            <person name="Zhao Y."/>
        </authorList>
    </citation>
    <scope>NUCLEOTIDE SEQUENCE</scope>
</reference>
<evidence type="ECO:0000256" key="1">
    <source>
        <dbReference type="ARBA" id="ARBA00004123"/>
    </source>
</evidence>
<dbReference type="PANTHER" id="PTHR36326:SF2">
    <property type="entry name" value="PROTEIN SULFUR DEFICIENCY-INDUCED 2"/>
    <property type="match status" value="1"/>
</dbReference>
<organism evidence="9 10">
    <name type="scientific">Miscanthus lutarioriparius</name>
    <dbReference type="NCBI Taxonomy" id="422564"/>
    <lineage>
        <taxon>Eukaryota</taxon>
        <taxon>Viridiplantae</taxon>
        <taxon>Streptophyta</taxon>
        <taxon>Embryophyta</taxon>
        <taxon>Tracheophyta</taxon>
        <taxon>Spermatophyta</taxon>
        <taxon>Magnoliopsida</taxon>
        <taxon>Liliopsida</taxon>
        <taxon>Poales</taxon>
        <taxon>Poaceae</taxon>
        <taxon>PACMAD clade</taxon>
        <taxon>Panicoideae</taxon>
        <taxon>Andropogonodae</taxon>
        <taxon>Andropogoneae</taxon>
        <taxon>Saccharinae</taxon>
        <taxon>Miscanthus</taxon>
    </lineage>
</organism>
<keyword evidence="4" id="KW-0175">Coiled coil</keyword>
<evidence type="ECO:0000256" key="7">
    <source>
        <dbReference type="PROSITE-ProRule" id="PRU00339"/>
    </source>
</evidence>